<dbReference type="RefSeq" id="XP_023626137.1">
    <property type="nucleotide sequence ID" value="XM_023770369.1"/>
</dbReference>
<dbReference type="Proteomes" id="UP000225277">
    <property type="component" value="Unassembled WGS sequence"/>
</dbReference>
<dbReference type="EMBL" id="FJUY01000007">
    <property type="protein sequence ID" value="CZT19247.1"/>
    <property type="molecule type" value="Genomic_DNA"/>
</dbReference>
<gene>
    <name evidence="2" type="ORF">RCC_05093</name>
</gene>
<organism evidence="2 3">
    <name type="scientific">Ramularia collo-cygni</name>
    <dbReference type="NCBI Taxonomy" id="112498"/>
    <lineage>
        <taxon>Eukaryota</taxon>
        <taxon>Fungi</taxon>
        <taxon>Dikarya</taxon>
        <taxon>Ascomycota</taxon>
        <taxon>Pezizomycotina</taxon>
        <taxon>Dothideomycetes</taxon>
        <taxon>Dothideomycetidae</taxon>
        <taxon>Mycosphaerellales</taxon>
        <taxon>Mycosphaerellaceae</taxon>
        <taxon>Ramularia</taxon>
    </lineage>
</organism>
<protein>
    <submittedName>
        <fullName evidence="2">Uncharacterized protein</fullName>
    </submittedName>
</protein>
<evidence type="ECO:0000256" key="1">
    <source>
        <dbReference type="SAM" id="MobiDB-lite"/>
    </source>
</evidence>
<feature type="region of interest" description="Disordered" evidence="1">
    <location>
        <begin position="1"/>
        <end position="24"/>
    </location>
</feature>
<evidence type="ECO:0000313" key="2">
    <source>
        <dbReference type="EMBL" id="CZT19247.1"/>
    </source>
</evidence>
<keyword evidence="3" id="KW-1185">Reference proteome</keyword>
<name>A0A2D3V3I2_9PEZI</name>
<dbReference type="AlphaFoldDB" id="A0A2D3V3I2"/>
<proteinExistence type="predicted"/>
<dbReference type="GeneID" id="35600261"/>
<accession>A0A2D3V3I2</accession>
<sequence length="117" mass="13168">MAIEDSPRTPRIPCLPARPSTPPPPRRLLYVGHFYNDRTNATRSIFFNGESPGQPKFTVLGTTFRFDSVLEVEKSGNVNWIPEVQAATAQLRQFAMVAIYINGTTHHKADSKRVSWP</sequence>
<reference evidence="2 3" key="1">
    <citation type="submission" date="2016-03" db="EMBL/GenBank/DDBJ databases">
        <authorList>
            <person name="Ploux O."/>
        </authorList>
    </citation>
    <scope>NUCLEOTIDE SEQUENCE [LARGE SCALE GENOMIC DNA]</scope>
    <source>
        <strain evidence="2 3">URUG2</strain>
    </source>
</reference>
<evidence type="ECO:0000313" key="3">
    <source>
        <dbReference type="Proteomes" id="UP000225277"/>
    </source>
</evidence>